<dbReference type="SMART" id="SM00796">
    <property type="entry name" value="AHS1"/>
    <property type="match status" value="1"/>
</dbReference>
<proteinExistence type="predicted"/>
<keyword evidence="7" id="KW-1185">Reference proteome</keyword>
<organism evidence="6 7">
    <name type="scientific">Mariniflexile soesokkakense</name>
    <dbReference type="NCBI Taxonomy" id="1343160"/>
    <lineage>
        <taxon>Bacteria</taxon>
        <taxon>Pseudomonadati</taxon>
        <taxon>Bacteroidota</taxon>
        <taxon>Flavobacteriia</taxon>
        <taxon>Flavobacteriales</taxon>
        <taxon>Flavobacteriaceae</taxon>
        <taxon>Mariniflexile</taxon>
    </lineage>
</organism>
<evidence type="ECO:0000256" key="3">
    <source>
        <dbReference type="ARBA" id="ARBA00022840"/>
    </source>
</evidence>
<keyword evidence="4" id="KW-0472">Membrane</keyword>
<evidence type="ECO:0000313" key="7">
    <source>
        <dbReference type="Proteomes" id="UP001416393"/>
    </source>
</evidence>
<dbReference type="Proteomes" id="UP001416393">
    <property type="component" value="Unassembled WGS sequence"/>
</dbReference>
<dbReference type="RefSeq" id="WP_346239818.1">
    <property type="nucleotide sequence ID" value="NZ_JAZHYP010000001.1"/>
</dbReference>
<dbReference type="PANTHER" id="PTHR34698:SF2">
    <property type="entry name" value="5-OXOPROLINASE SUBUNIT B"/>
    <property type="match status" value="1"/>
</dbReference>
<name>A0ABV0A5U0_9FLAO</name>
<evidence type="ECO:0000259" key="5">
    <source>
        <dbReference type="SMART" id="SM00796"/>
    </source>
</evidence>
<evidence type="ECO:0000256" key="2">
    <source>
        <dbReference type="ARBA" id="ARBA00022801"/>
    </source>
</evidence>
<accession>A0ABV0A5U0</accession>
<dbReference type="Gene3D" id="2.40.100.10">
    <property type="entry name" value="Cyclophilin-like"/>
    <property type="match status" value="1"/>
</dbReference>
<evidence type="ECO:0000313" key="6">
    <source>
        <dbReference type="EMBL" id="MEN3322272.1"/>
    </source>
</evidence>
<keyword evidence="1" id="KW-0547">Nucleotide-binding</keyword>
<dbReference type="GO" id="GO:0017168">
    <property type="term" value="F:5-oxoprolinase (ATP-hydrolyzing) activity"/>
    <property type="evidence" value="ECO:0007669"/>
    <property type="project" value="UniProtKB-EC"/>
</dbReference>
<feature type="domain" description="Carboxyltransferase" evidence="5">
    <location>
        <begin position="5"/>
        <end position="206"/>
    </location>
</feature>
<reference evidence="6 7" key="1">
    <citation type="submission" date="2024-01" db="EMBL/GenBank/DDBJ databases">
        <title>Mariniflexile litorale sp. nov., isolated from the shallow sediments of the Sea of Japan.</title>
        <authorList>
            <person name="Romanenko L."/>
            <person name="Bystritskaya E."/>
            <person name="Isaeva M."/>
        </authorList>
    </citation>
    <scope>NUCLEOTIDE SEQUENCE [LARGE SCALE GENOMIC DNA]</scope>
    <source>
        <strain evidence="6 7">KCTC 32427</strain>
    </source>
</reference>
<dbReference type="SUPFAM" id="SSF160467">
    <property type="entry name" value="PH0987 N-terminal domain-like"/>
    <property type="match status" value="1"/>
</dbReference>
<keyword evidence="3" id="KW-0067">ATP-binding</keyword>
<comment type="caution">
    <text evidence="6">The sequence shown here is derived from an EMBL/GenBank/DDBJ whole genome shotgun (WGS) entry which is preliminary data.</text>
</comment>
<dbReference type="Pfam" id="PF02682">
    <property type="entry name" value="CT_C_D"/>
    <property type="match status" value="1"/>
</dbReference>
<keyword evidence="4" id="KW-0812">Transmembrane</keyword>
<dbReference type="PANTHER" id="PTHR34698">
    <property type="entry name" value="5-OXOPROLINASE SUBUNIT B"/>
    <property type="match status" value="1"/>
</dbReference>
<keyword evidence="4" id="KW-1133">Transmembrane helix</keyword>
<sequence length="243" mass="27394">MAFILTYKPFGERSVLVEWPALIDETILKDIIAFKSVIEENKIKSIVELKTAYNSLLISYNLICRNFENEINWLKNTYKSVKLNDDRLSVLWKIPVCYDAVFGIDLEVISVEKKLSKEAIIKRHTQAVYTVYFIGFLPGFLYLGGLDEALYMSRKSTPRLQIEKGAVAIGGNQTGVYPMSSPGGWNIIGNSPIAFFNPNLEQPCFAKPGDRIVFEPITLKGYKGIKALVEAGMYQIESEVLYG</sequence>
<dbReference type="InterPro" id="IPR029000">
    <property type="entry name" value="Cyclophilin-like_dom_sf"/>
</dbReference>
<gene>
    <name evidence="6" type="primary">pxpB</name>
    <name evidence="6" type="ORF">VP395_00905</name>
</gene>
<keyword evidence="2 6" id="KW-0378">Hydrolase</keyword>
<dbReference type="EC" id="3.5.2.9" evidence="6"/>
<dbReference type="InterPro" id="IPR010016">
    <property type="entry name" value="PxpB"/>
</dbReference>
<dbReference type="Gene3D" id="3.30.1360.40">
    <property type="match status" value="1"/>
</dbReference>
<evidence type="ECO:0000256" key="4">
    <source>
        <dbReference type="SAM" id="Phobius"/>
    </source>
</evidence>
<dbReference type="NCBIfam" id="TIGR00370">
    <property type="entry name" value="5-oxoprolinase subunit PxpB"/>
    <property type="match status" value="1"/>
</dbReference>
<protein>
    <submittedName>
        <fullName evidence="6">5-oxoprolinase subunit PxpB</fullName>
        <ecNumber evidence="6">3.5.2.9</ecNumber>
    </submittedName>
</protein>
<dbReference type="InterPro" id="IPR003833">
    <property type="entry name" value="CT_C_D"/>
</dbReference>
<evidence type="ECO:0000256" key="1">
    <source>
        <dbReference type="ARBA" id="ARBA00022741"/>
    </source>
</evidence>
<dbReference type="EMBL" id="JAZHYP010000001">
    <property type="protein sequence ID" value="MEN3322272.1"/>
    <property type="molecule type" value="Genomic_DNA"/>
</dbReference>
<feature type="transmembrane region" description="Helical" evidence="4">
    <location>
        <begin position="127"/>
        <end position="146"/>
    </location>
</feature>
<dbReference type="SUPFAM" id="SSF50891">
    <property type="entry name" value="Cyclophilin-like"/>
    <property type="match status" value="1"/>
</dbReference>